<reference evidence="1" key="1">
    <citation type="submission" date="2020-05" db="UniProtKB">
        <authorList>
            <consortium name="EnsemblMetazoa"/>
        </authorList>
    </citation>
    <scope>IDENTIFICATION</scope>
    <source>
        <strain evidence="1">TTRI</strain>
    </source>
</reference>
<dbReference type="VEuPathDB" id="VectorBase:GAUT041632"/>
<keyword evidence="2" id="KW-1185">Reference proteome</keyword>
<accession>A0A1A9VMG2</accession>
<protein>
    <submittedName>
        <fullName evidence="1">Uncharacterized protein</fullName>
    </submittedName>
</protein>
<dbReference type="Proteomes" id="UP000078200">
    <property type="component" value="Unassembled WGS sequence"/>
</dbReference>
<dbReference type="EnsemblMetazoa" id="GAUT041632-RA">
    <property type="protein sequence ID" value="GAUT041632-PA"/>
    <property type="gene ID" value="GAUT041632"/>
</dbReference>
<dbReference type="STRING" id="7395.A0A1A9VMG2"/>
<evidence type="ECO:0000313" key="1">
    <source>
        <dbReference type="EnsemblMetazoa" id="GAUT041632-PA"/>
    </source>
</evidence>
<name>A0A1A9VMG2_GLOAU</name>
<sequence>MNSRNNFLDADNSSMERKLRFVQNDFEDNLNQYFRGSRCDDSHSIASPPPRDYKIVQPRPGILDRYSESFAERYPCCDRKSSSEATGLILQLPFILRPVPVSAKPKFSYPLLLLKANVEERHLYHIL</sequence>
<organism evidence="1 2">
    <name type="scientific">Glossina austeni</name>
    <name type="common">Savannah tsetse fly</name>
    <dbReference type="NCBI Taxonomy" id="7395"/>
    <lineage>
        <taxon>Eukaryota</taxon>
        <taxon>Metazoa</taxon>
        <taxon>Ecdysozoa</taxon>
        <taxon>Arthropoda</taxon>
        <taxon>Hexapoda</taxon>
        <taxon>Insecta</taxon>
        <taxon>Pterygota</taxon>
        <taxon>Neoptera</taxon>
        <taxon>Endopterygota</taxon>
        <taxon>Diptera</taxon>
        <taxon>Brachycera</taxon>
        <taxon>Muscomorpha</taxon>
        <taxon>Hippoboscoidea</taxon>
        <taxon>Glossinidae</taxon>
        <taxon>Glossina</taxon>
    </lineage>
</organism>
<proteinExistence type="predicted"/>
<evidence type="ECO:0000313" key="2">
    <source>
        <dbReference type="Proteomes" id="UP000078200"/>
    </source>
</evidence>
<dbReference type="AlphaFoldDB" id="A0A1A9VMG2"/>